<keyword evidence="2 8" id="KW-0696">RNA-directed RNA polymerase</keyword>
<dbReference type="STRING" id="675120.M2YJD6"/>
<keyword evidence="6" id="KW-0943">RNA-mediated gene silencing</keyword>
<dbReference type="InterPro" id="IPR058752">
    <property type="entry name" value="RDRP_C_head"/>
</dbReference>
<evidence type="ECO:0000256" key="1">
    <source>
        <dbReference type="ARBA" id="ARBA00005762"/>
    </source>
</evidence>
<dbReference type="GO" id="GO:0033562">
    <property type="term" value="P:co-transcriptional gene silencing by RNA interference machinery"/>
    <property type="evidence" value="ECO:0007669"/>
    <property type="project" value="EnsemblFungi"/>
</dbReference>
<gene>
    <name evidence="11" type="ORF">DOTSEDRAFT_110589</name>
</gene>
<reference evidence="11 12" key="2">
    <citation type="journal article" date="2012" name="PLoS Pathog.">
        <title>Diverse lifestyles and strategies of plant pathogenesis encoded in the genomes of eighteen Dothideomycetes fungi.</title>
        <authorList>
            <person name="Ohm R.A."/>
            <person name="Feau N."/>
            <person name="Henrissat B."/>
            <person name="Schoch C.L."/>
            <person name="Horwitz B.A."/>
            <person name="Barry K.W."/>
            <person name="Condon B.J."/>
            <person name="Copeland A.C."/>
            <person name="Dhillon B."/>
            <person name="Glaser F."/>
            <person name="Hesse C.N."/>
            <person name="Kosti I."/>
            <person name="LaButti K."/>
            <person name="Lindquist E.A."/>
            <person name="Lucas S."/>
            <person name="Salamov A.A."/>
            <person name="Bradshaw R.E."/>
            <person name="Ciuffetti L."/>
            <person name="Hamelin R.C."/>
            <person name="Kema G.H.J."/>
            <person name="Lawrence C."/>
            <person name="Scott J.A."/>
            <person name="Spatafora J.W."/>
            <person name="Turgeon B.G."/>
            <person name="de Wit P.J.G.M."/>
            <person name="Zhong S."/>
            <person name="Goodwin S.B."/>
            <person name="Grigoriev I.V."/>
        </authorList>
    </citation>
    <scope>NUCLEOTIDE SEQUENCE [LARGE SCALE GENOMIC DNA]</scope>
    <source>
        <strain evidence="12">NZE10 / CBS 128990</strain>
    </source>
</reference>
<dbReference type="GO" id="GO:0005737">
    <property type="term" value="C:cytoplasm"/>
    <property type="evidence" value="ECO:0007669"/>
    <property type="project" value="EnsemblFungi"/>
</dbReference>
<keyword evidence="3 8" id="KW-0808">Transferase</keyword>
<evidence type="ECO:0000313" key="11">
    <source>
        <dbReference type="EMBL" id="EME39040.1"/>
    </source>
</evidence>
<dbReference type="Pfam" id="PF26253">
    <property type="entry name" value="RdRP_head"/>
    <property type="match status" value="1"/>
</dbReference>
<dbReference type="AlphaFoldDB" id="M2YJD6"/>
<evidence type="ECO:0000256" key="4">
    <source>
        <dbReference type="ARBA" id="ARBA00022695"/>
    </source>
</evidence>
<evidence type="ECO:0000256" key="8">
    <source>
        <dbReference type="RuleBase" id="RU363098"/>
    </source>
</evidence>
<dbReference type="OMA" id="DDYLVIW"/>
<dbReference type="GO" id="GO:0030422">
    <property type="term" value="P:siRNA processing"/>
    <property type="evidence" value="ECO:0007669"/>
    <property type="project" value="TreeGrafter"/>
</dbReference>
<organism evidence="11 12">
    <name type="scientific">Dothistroma septosporum (strain NZE10 / CBS 128990)</name>
    <name type="common">Red band needle blight fungus</name>
    <name type="synonym">Mycosphaerella pini</name>
    <dbReference type="NCBI Taxonomy" id="675120"/>
    <lineage>
        <taxon>Eukaryota</taxon>
        <taxon>Fungi</taxon>
        <taxon>Dikarya</taxon>
        <taxon>Ascomycota</taxon>
        <taxon>Pezizomycotina</taxon>
        <taxon>Dothideomycetes</taxon>
        <taxon>Dothideomycetidae</taxon>
        <taxon>Mycosphaerellales</taxon>
        <taxon>Mycosphaerellaceae</taxon>
        <taxon>Dothistroma</taxon>
    </lineage>
</organism>
<dbReference type="EMBL" id="KB446546">
    <property type="protein sequence ID" value="EME39040.1"/>
    <property type="molecule type" value="Genomic_DNA"/>
</dbReference>
<dbReference type="EC" id="2.7.7.48" evidence="8"/>
<comment type="catalytic activity">
    <reaction evidence="7 8">
        <text>RNA(n) + a ribonucleoside 5'-triphosphate = RNA(n+1) + diphosphate</text>
        <dbReference type="Rhea" id="RHEA:21248"/>
        <dbReference type="Rhea" id="RHEA-COMP:14527"/>
        <dbReference type="Rhea" id="RHEA-COMP:17342"/>
        <dbReference type="ChEBI" id="CHEBI:33019"/>
        <dbReference type="ChEBI" id="CHEBI:61557"/>
        <dbReference type="ChEBI" id="CHEBI:140395"/>
        <dbReference type="EC" id="2.7.7.48"/>
    </reaction>
</comment>
<dbReference type="GO" id="GO:0140727">
    <property type="term" value="P:siRNA-mediated pericentric heterochromatin formation"/>
    <property type="evidence" value="ECO:0007669"/>
    <property type="project" value="EnsemblFungi"/>
</dbReference>
<dbReference type="GO" id="GO:0003968">
    <property type="term" value="F:RNA-directed RNA polymerase activity"/>
    <property type="evidence" value="ECO:0007669"/>
    <property type="project" value="UniProtKB-KW"/>
</dbReference>
<dbReference type="GO" id="GO:0070317">
    <property type="term" value="P:negative regulation of G0 to G1 transition"/>
    <property type="evidence" value="ECO:0007669"/>
    <property type="project" value="EnsemblFungi"/>
</dbReference>
<evidence type="ECO:0000256" key="2">
    <source>
        <dbReference type="ARBA" id="ARBA00022484"/>
    </source>
</evidence>
<dbReference type="InterPro" id="IPR007855">
    <property type="entry name" value="RDRP"/>
</dbReference>
<dbReference type="PANTHER" id="PTHR23079:SF55">
    <property type="entry name" value="RNA-DIRECTED RNA POLYMERASE"/>
    <property type="match status" value="1"/>
</dbReference>
<evidence type="ECO:0000256" key="5">
    <source>
        <dbReference type="ARBA" id="ARBA00022884"/>
    </source>
</evidence>
<feature type="non-terminal residue" evidence="11">
    <location>
        <position position="1"/>
    </location>
</feature>
<dbReference type="GO" id="GO:0030466">
    <property type="term" value="P:silent mating-type cassette heterochromatin formation"/>
    <property type="evidence" value="ECO:0007669"/>
    <property type="project" value="EnsemblFungi"/>
</dbReference>
<dbReference type="HOGENOM" id="CLU_001366_0_2_1"/>
<evidence type="ECO:0000256" key="7">
    <source>
        <dbReference type="ARBA" id="ARBA00048744"/>
    </source>
</evidence>
<evidence type="ECO:0000256" key="3">
    <source>
        <dbReference type="ARBA" id="ARBA00022679"/>
    </source>
</evidence>
<accession>M2YJD6</accession>
<dbReference type="GO" id="GO:0005721">
    <property type="term" value="C:pericentric heterochromatin"/>
    <property type="evidence" value="ECO:0007669"/>
    <property type="project" value="EnsemblFungi"/>
</dbReference>
<dbReference type="PANTHER" id="PTHR23079">
    <property type="entry name" value="RNA-DEPENDENT RNA POLYMERASE"/>
    <property type="match status" value="1"/>
</dbReference>
<dbReference type="GO" id="GO:0003723">
    <property type="term" value="F:RNA binding"/>
    <property type="evidence" value="ECO:0007669"/>
    <property type="project" value="UniProtKB-KW"/>
</dbReference>
<dbReference type="GO" id="GO:0031380">
    <property type="term" value="C:nuclear RNA-directed RNA polymerase complex"/>
    <property type="evidence" value="ECO:0007669"/>
    <property type="project" value="EnsemblFungi"/>
</dbReference>
<dbReference type="InterPro" id="IPR057596">
    <property type="entry name" value="RDRP_core"/>
</dbReference>
<evidence type="ECO:0000259" key="10">
    <source>
        <dbReference type="Pfam" id="PF26253"/>
    </source>
</evidence>
<dbReference type="GO" id="GO:0031934">
    <property type="term" value="C:mating-type region heterochromatin"/>
    <property type="evidence" value="ECO:0007669"/>
    <property type="project" value="EnsemblFungi"/>
</dbReference>
<feature type="domain" description="RDRP core" evidence="9">
    <location>
        <begin position="412"/>
        <end position="986"/>
    </location>
</feature>
<keyword evidence="5 8" id="KW-0694">RNA-binding</keyword>
<evidence type="ECO:0000259" key="9">
    <source>
        <dbReference type="Pfam" id="PF05183"/>
    </source>
</evidence>
<name>M2YJD6_DOTSN</name>
<sequence>VHATGLPRSWNTLDVYKRFERFGIISRIELGEPNTRNRDAYLTFRPAPADAHWANQSMQVADSSGMNRTIYCTNKTNPVFMHQMPSGKISLPERMSIPLREIDFGVMRTETNMSSFFSAFSTSSSRAQLVVDLQRKAIFLGFPIQVVMQSPTEHTIEHVFKLRINPAQVREAQTGYTENDDYNTIVLSIDSPPLVFRRTTKIYETHDSKAAYWNEDSAWFRQTDIDFDPLGRKSCIELAKPDAFIDIGRWLTYQLTFESRLWRTTQLQNIVQALAEHNIALDQSKSVSVEVEDADFLWDWGGNSKHNTSESTSFLDELQEMAEGVVQLPFALRYQLEVCLSIGVLHEVNMSQDFLKRLAAMEPERAVKVLEKIADGRQRYYDPYEILRLQSQVSVVEKKRPAYCTKIPAVTVTPSTLHFATPVLETSNRVVRQYQQYQDRFLRVKFRDELHKGKIFPQDDHSESEVFSRISRAMTHGVKIGDRIYEFLAFGSSQFREHGAYFFASTAALTAADIRKWMGNFTHIKVVAKYCARLGQCFSTTRSIPHAVNIETISDIERNGHCFTDGSGKISPFLARLIAHHYGLPNSDDDHPSAFQFRLAGCKGVLSVDPALRGLTIQIRPSQQKFAAEAFGLEICRISQYSAAYLNMQIILVLSALGVPDEVFIARVRTMLKDFDEAMKSEDKALILLQKNIDYNQMTLTLASMIMDGFMETKDPFTTTCLRLWRAWSLKYLKEKARVLVEEGFFGIASPDETGILRGYSDDSPSVDEVQKDGDLPEIFLQIPDPDTPGKYIVLLGVCALARNPSLHPGDVRVVRAVDVPELHHKKNEVILPITGDRPLANMCSGGDLDGDDFMVIWDKDLIPPERNHEPMDYTSPTPATSEGVVTVADMSRFFVNYIKNDNLARIATAHRYWADWQDDGVKDPKCLALANLHSMAVDYVKTGVPAYMPADLKVKMWPHWSEPKGKSKRKVYTSKKVLGQLYDEVKRESVVAAWDMPFDDRILSACDPTESMLDDAREIKALYDEAVRRAMAQHGIKTEFEVFTTFVLEHHQDINDYKFAETMGEVASNLRQQHQELCYERAGTDSKSRDWERMRSFLVAMYRVTAEEITAALVETTQTALRGGREIPVRQRTFEGMPFMSFPWIFARELGLIA</sequence>
<dbReference type="Proteomes" id="UP000016933">
    <property type="component" value="Unassembled WGS sequence"/>
</dbReference>
<keyword evidence="12" id="KW-1185">Reference proteome</keyword>
<evidence type="ECO:0000313" key="12">
    <source>
        <dbReference type="Proteomes" id="UP000016933"/>
    </source>
</evidence>
<feature type="non-terminal residue" evidence="11">
    <location>
        <position position="1155"/>
    </location>
</feature>
<keyword evidence="4 8" id="KW-0548">Nucleotidyltransferase</keyword>
<feature type="domain" description="RDRP C-terminal head" evidence="10">
    <location>
        <begin position="1008"/>
        <end position="1151"/>
    </location>
</feature>
<proteinExistence type="inferred from homology"/>
<protein>
    <recommendedName>
        <fullName evidence="8">RNA-dependent RNA polymerase</fullName>
        <ecNumber evidence="8">2.7.7.48</ecNumber>
    </recommendedName>
</protein>
<evidence type="ECO:0000256" key="6">
    <source>
        <dbReference type="ARBA" id="ARBA00023158"/>
    </source>
</evidence>
<dbReference type="Pfam" id="PF05183">
    <property type="entry name" value="RdRP"/>
    <property type="match status" value="1"/>
</dbReference>
<dbReference type="eggNOG" id="KOG0988">
    <property type="taxonomic scope" value="Eukaryota"/>
</dbReference>
<dbReference type="GO" id="GO:0140720">
    <property type="term" value="C:subtelomeric heterochromatin"/>
    <property type="evidence" value="ECO:0007669"/>
    <property type="project" value="EnsemblFungi"/>
</dbReference>
<comment type="similarity">
    <text evidence="1 8">Belongs to the RdRP family.</text>
</comment>
<dbReference type="OrthoDB" id="6513042at2759"/>
<reference evidence="12" key="1">
    <citation type="journal article" date="2012" name="PLoS Genet.">
        <title>The genomes of the fungal plant pathogens Cladosporium fulvum and Dothistroma septosporum reveal adaptation to different hosts and lifestyles but also signatures of common ancestry.</title>
        <authorList>
            <person name="de Wit P.J.G.M."/>
            <person name="van der Burgt A."/>
            <person name="Oekmen B."/>
            <person name="Stergiopoulos I."/>
            <person name="Abd-Elsalam K.A."/>
            <person name="Aerts A.L."/>
            <person name="Bahkali A.H."/>
            <person name="Beenen H.G."/>
            <person name="Chettri P."/>
            <person name="Cox M.P."/>
            <person name="Datema E."/>
            <person name="de Vries R.P."/>
            <person name="Dhillon B."/>
            <person name="Ganley A.R."/>
            <person name="Griffiths S.A."/>
            <person name="Guo Y."/>
            <person name="Hamelin R.C."/>
            <person name="Henrissat B."/>
            <person name="Kabir M.S."/>
            <person name="Jashni M.K."/>
            <person name="Kema G."/>
            <person name="Klaubauf S."/>
            <person name="Lapidus A."/>
            <person name="Levasseur A."/>
            <person name="Lindquist E."/>
            <person name="Mehrabi R."/>
            <person name="Ohm R.A."/>
            <person name="Owen T.J."/>
            <person name="Salamov A."/>
            <person name="Schwelm A."/>
            <person name="Schijlen E."/>
            <person name="Sun H."/>
            <person name="van den Burg H.A."/>
            <person name="van Ham R.C.H.J."/>
            <person name="Zhang S."/>
            <person name="Goodwin S.B."/>
            <person name="Grigoriev I.V."/>
            <person name="Collemare J."/>
            <person name="Bradshaw R.E."/>
        </authorList>
    </citation>
    <scope>NUCLEOTIDE SEQUENCE [LARGE SCALE GENOMIC DNA]</scope>
    <source>
        <strain evidence="12">NZE10 / CBS 128990</strain>
    </source>
</reference>